<proteinExistence type="predicted"/>
<gene>
    <name evidence="1" type="ORF">J0383_18700</name>
</gene>
<evidence type="ECO:0000313" key="2">
    <source>
        <dbReference type="Proteomes" id="UP000663440"/>
    </source>
</evidence>
<organism evidence="1 2">
    <name type="scientific">Flavobacterium endoglycinae</name>
    <dbReference type="NCBI Taxonomy" id="2816357"/>
    <lineage>
        <taxon>Bacteria</taxon>
        <taxon>Pseudomonadati</taxon>
        <taxon>Bacteroidota</taxon>
        <taxon>Flavobacteriia</taxon>
        <taxon>Flavobacteriales</taxon>
        <taxon>Flavobacteriaceae</taxon>
        <taxon>Flavobacterium</taxon>
    </lineage>
</organism>
<reference evidence="1 2" key="1">
    <citation type="submission" date="2021-03" db="EMBL/GenBank/DDBJ databases">
        <title>Flavobacterium kribbensis sp. nov, an endophytic bacteria, isolated from soybean.</title>
        <authorList>
            <person name="Lee J."/>
            <person name="Seo J."/>
        </authorList>
    </citation>
    <scope>NUCLEOTIDE SEQUENCE [LARGE SCALE GENOMIC DNA]</scope>
    <source>
        <strain evidence="1 2">BB8</strain>
    </source>
</reference>
<keyword evidence="2" id="KW-1185">Reference proteome</keyword>
<dbReference type="RefSeq" id="WP_207295484.1">
    <property type="nucleotide sequence ID" value="NZ_CP071448.1"/>
</dbReference>
<sequence length="66" mass="6965">MRILAREKAETFGVPSTSVFGVAGVSIFGVSTTCSCGGITVLFSVTTDSGIWFSAVTELSTFGFWF</sequence>
<accession>A0ABX7QB67</accession>
<name>A0ABX7QB67_9FLAO</name>
<evidence type="ECO:0000313" key="1">
    <source>
        <dbReference type="EMBL" id="QSW88281.1"/>
    </source>
</evidence>
<dbReference type="EMBL" id="CP071448">
    <property type="protein sequence ID" value="QSW88281.1"/>
    <property type="molecule type" value="Genomic_DNA"/>
</dbReference>
<dbReference type="Proteomes" id="UP000663440">
    <property type="component" value="Chromosome"/>
</dbReference>
<protein>
    <submittedName>
        <fullName evidence="1">Uncharacterized protein</fullName>
    </submittedName>
</protein>